<dbReference type="Pfam" id="PF00372">
    <property type="entry name" value="Hemocyanin_M"/>
    <property type="match status" value="2"/>
</dbReference>
<feature type="domain" description="Hemocyanin middle" evidence="2">
    <location>
        <begin position="177"/>
        <end position="436"/>
    </location>
</feature>
<gene>
    <name evidence="5" type="ORF">L9F63_008525</name>
</gene>
<dbReference type="InterPro" id="IPR008922">
    <property type="entry name" value="Di-copper_centre_dom_sf"/>
</dbReference>
<evidence type="ECO:0000259" key="4">
    <source>
        <dbReference type="Pfam" id="PF03723"/>
    </source>
</evidence>
<dbReference type="InterPro" id="IPR000896">
    <property type="entry name" value="Hemocyanin/hexamerin_mid_dom"/>
</dbReference>
<reference evidence="5" key="1">
    <citation type="journal article" date="2023" name="IScience">
        <title>Live-bearing cockroach genome reveals convergent evolutionary mechanisms linked to viviparity in insects and beyond.</title>
        <authorList>
            <person name="Fouks B."/>
            <person name="Harrison M.C."/>
            <person name="Mikhailova A.A."/>
            <person name="Marchal E."/>
            <person name="English S."/>
            <person name="Carruthers M."/>
            <person name="Jennings E.C."/>
            <person name="Chiamaka E.L."/>
            <person name="Frigard R.A."/>
            <person name="Pippel M."/>
            <person name="Attardo G.M."/>
            <person name="Benoit J.B."/>
            <person name="Bornberg-Bauer E."/>
            <person name="Tobe S.S."/>
        </authorList>
    </citation>
    <scope>NUCLEOTIDE SEQUENCE</scope>
    <source>
        <strain evidence="5">Stay&amp;Tobe</strain>
    </source>
</reference>
<keyword evidence="1" id="KW-0758">Storage protein</keyword>
<protein>
    <submittedName>
        <fullName evidence="5">Uncharacterized protein</fullName>
    </submittedName>
</protein>
<feature type="domain" description="Hemocyanin middle" evidence="2">
    <location>
        <begin position="852"/>
        <end position="1109"/>
    </location>
</feature>
<feature type="non-terminal residue" evidence="5">
    <location>
        <position position="1373"/>
    </location>
</feature>
<dbReference type="PANTHER" id="PTHR11511:SF5">
    <property type="entry name" value="FAT-BODY PROTEIN 1-RELATED"/>
    <property type="match status" value="1"/>
</dbReference>
<reference evidence="5" key="2">
    <citation type="submission" date="2023-05" db="EMBL/GenBank/DDBJ databases">
        <authorList>
            <person name="Fouks B."/>
        </authorList>
    </citation>
    <scope>NUCLEOTIDE SEQUENCE</scope>
    <source>
        <strain evidence="5">Stay&amp;Tobe</strain>
        <tissue evidence="5">Testes</tissue>
    </source>
</reference>
<dbReference type="PRINTS" id="PR00187">
    <property type="entry name" value="HAEMOCYANIN"/>
</dbReference>
<dbReference type="SUPFAM" id="SSF48056">
    <property type="entry name" value="Di-copper centre-containing domain"/>
    <property type="match status" value="2"/>
</dbReference>
<dbReference type="InterPro" id="IPR005204">
    <property type="entry name" value="Hemocyanin_N"/>
</dbReference>
<evidence type="ECO:0000259" key="3">
    <source>
        <dbReference type="Pfam" id="PF03722"/>
    </source>
</evidence>
<evidence type="ECO:0000256" key="1">
    <source>
        <dbReference type="ARBA" id="ARBA00022761"/>
    </source>
</evidence>
<dbReference type="Gene3D" id="2.60.40.1520">
    <property type="entry name" value="Hemocyanin, C-terminal domain"/>
    <property type="match status" value="2"/>
</dbReference>
<evidence type="ECO:0000313" key="6">
    <source>
        <dbReference type="Proteomes" id="UP001233999"/>
    </source>
</evidence>
<feature type="domain" description="Hemocyanin N-terminal" evidence="3">
    <location>
        <begin position="49"/>
        <end position="171"/>
    </location>
</feature>
<evidence type="ECO:0000313" key="5">
    <source>
        <dbReference type="EMBL" id="KAJ9574111.1"/>
    </source>
</evidence>
<dbReference type="EMBL" id="JASPKZ010010655">
    <property type="protein sequence ID" value="KAJ9574111.1"/>
    <property type="molecule type" value="Genomic_DNA"/>
</dbReference>
<name>A0AAD7Z5F2_DIPPU</name>
<feature type="domain" description="Hemocyanin C-terminal" evidence="4">
    <location>
        <begin position="1118"/>
        <end position="1364"/>
    </location>
</feature>
<organism evidence="5 6">
    <name type="scientific">Diploptera punctata</name>
    <name type="common">Pacific beetle cockroach</name>
    <dbReference type="NCBI Taxonomy" id="6984"/>
    <lineage>
        <taxon>Eukaryota</taxon>
        <taxon>Metazoa</taxon>
        <taxon>Ecdysozoa</taxon>
        <taxon>Arthropoda</taxon>
        <taxon>Hexapoda</taxon>
        <taxon>Insecta</taxon>
        <taxon>Pterygota</taxon>
        <taxon>Neoptera</taxon>
        <taxon>Polyneoptera</taxon>
        <taxon>Dictyoptera</taxon>
        <taxon>Blattodea</taxon>
        <taxon>Blaberoidea</taxon>
        <taxon>Blaberidae</taxon>
        <taxon>Diplopterinae</taxon>
        <taxon>Diploptera</taxon>
    </lineage>
</organism>
<comment type="caution">
    <text evidence="5">The sequence shown here is derived from an EMBL/GenBank/DDBJ whole genome shotgun (WGS) entry which is preliminary data.</text>
</comment>
<dbReference type="Proteomes" id="UP001233999">
    <property type="component" value="Unassembled WGS sequence"/>
</dbReference>
<evidence type="ECO:0000259" key="2">
    <source>
        <dbReference type="Pfam" id="PF00372"/>
    </source>
</evidence>
<dbReference type="InterPro" id="IPR014756">
    <property type="entry name" value="Ig_E-set"/>
</dbReference>
<feature type="domain" description="Hemocyanin N-terminal" evidence="3">
    <location>
        <begin position="724"/>
        <end position="846"/>
    </location>
</feature>
<dbReference type="GO" id="GO:0045735">
    <property type="term" value="F:nutrient reservoir activity"/>
    <property type="evidence" value="ECO:0007669"/>
    <property type="project" value="UniProtKB-KW"/>
</dbReference>
<dbReference type="InterPro" id="IPR037020">
    <property type="entry name" value="Hemocyanin_C_sf"/>
</dbReference>
<feature type="domain" description="Hemocyanin C-terminal" evidence="4">
    <location>
        <begin position="445"/>
        <end position="690"/>
    </location>
</feature>
<dbReference type="Pfam" id="PF03722">
    <property type="entry name" value="Hemocyanin_N"/>
    <property type="match status" value="2"/>
</dbReference>
<sequence length="1373" mass="163476">KNTHTLIVVYKNPEWDITLKLKPMKVSLLFLVAFAAVASGATIPADQVFLQKQQDVLQLFHRIQQHSLIERQITEGNNYDVEAHIGNYEHPRVVKNFMGMYKKGYMLKRGEVFSAYYVKHREQAVMLFDLFFFAKDYDTFYKTACWARDRVNEGMFLYSFSIAVLHRQDTHDIVLPPLYEVYPYLFVENDIIQKAYEYRMQDAANVKEHHTHVIYQNFTLHNQEDELAYFREDVFLNAFNAYYRYLYPTWFNYTKYGVTVERPGEQFYYMNSQLYKRYMAERYSNDLPPIKPFEYEKPFRTPYNPKLRYHNGEEVPARPDNIYPTDFDLFYLSDIKNYERRVSDAVDFGYVFCDKLQSHSIYHDEKGFEMFAQIIEGNSIYPEFYGMLFHVYRSMLGHIVDPYHTQDEAPSALEQPEAALRDPAFYQLWKRVQHYFDEYQNRLPHYTREELAFDGVKIDNVDVGKLYTYFEPYEIGLEAAVHVGKVEEVPNVDIRLRNYRLNHKPFTYNIEMTSDKDAQAYVRVFMAPKYDYLGHEYDLSERKKHFFEIDRFPYHVKVGKNVVERKSHESSVVAHEDSYRVLYKKIAEAKEGKSAYEVDKLHSYCGLPEHLLIPKGKKGGQAYSFYVIVTPYHEEVKQTDGYFRAFSYCGVGPNNHYPDKKPLEFPFDRPLNSWDFITPNMYFKDVFIFHKNAMCVVAMKVSLLFLVAFAAVASGATIPADQVFLQKQQDVLQLFHRIQQHSLIERQVTEGNNYDVEAHIGDYEHSRVVKNFMGMYKKGYMLKRGEPFSVYYVKHKEQAVMLFDLFYFAKDYDTFYKTACWARDRVNEGMFLYSFSIAVLHRQDTHDIVLPPLYEVYPYLFVENDIIQKAYEYRMQAKDKEHHTHVIYQNFTLHNQEDELAYFREDVFLNAFNAYYRYLYPTWFNYTKYGVTVERPGEQFYYMNSQLYKRYMAERYSNDLPPIKPFEYEKPFRTPYNPKLRYHNGYEVPARPDNVYPTNFDLFYLSDIKNYEHRVSDAVDFGYVFCDKLQSHNIYHDEKGFEMLAQIIEGNSIYPEFYGMLFHAYRSMLGHIVDPYHTQDEAPSALEQPEAALRDPAFYQLWKRVQHYFDKYQNRLPHYTREELAFDGVKIDNVDVGKLYTYFEPYEIGLEAAVHVGKVEEVPNVDIRLRNYRLNHKPFTYNIEMTSDKDAQAYVRVFMAPKYDYLGHEYDLSERRKHFFEIDRFAYHVKVGKNVIERKSHESSVVAHEEDSYRVLYKKIAEAKEGKGAYEVDKLHSYCGLPEHLLIPKGKKGGQAYSFYVIVTPYHEEVKQTGGYFRAFSYCGVGPNNHYPDKKPLEFPFDRPLNSWDFVTPNMYFKDVFIFHKKYEEVEAH</sequence>
<proteinExistence type="predicted"/>
<dbReference type="Pfam" id="PF03723">
    <property type="entry name" value="Hemocyanin_C"/>
    <property type="match status" value="2"/>
</dbReference>
<dbReference type="InterPro" id="IPR005203">
    <property type="entry name" value="Hemocyanin_C"/>
</dbReference>
<dbReference type="SUPFAM" id="SSF81296">
    <property type="entry name" value="E set domains"/>
    <property type="match status" value="2"/>
</dbReference>
<accession>A0AAD7Z5F2</accession>
<dbReference type="PANTHER" id="PTHR11511">
    <property type="entry name" value="LARVAL STORAGE PROTEIN/PHENOLOXIDASE"/>
    <property type="match status" value="1"/>
</dbReference>
<keyword evidence="6" id="KW-1185">Reference proteome</keyword>
<dbReference type="InterPro" id="IPR036697">
    <property type="entry name" value="Hemocyanin_N_sf"/>
</dbReference>
<dbReference type="GO" id="GO:0005615">
    <property type="term" value="C:extracellular space"/>
    <property type="evidence" value="ECO:0007669"/>
    <property type="project" value="UniProtKB-ARBA"/>
</dbReference>
<dbReference type="InterPro" id="IPR013788">
    <property type="entry name" value="Hemocyanin/hexamerin"/>
</dbReference>
<dbReference type="SUPFAM" id="SSF48050">
    <property type="entry name" value="Hemocyanin, N-terminal domain"/>
    <property type="match status" value="2"/>
</dbReference>
<dbReference type="Gene3D" id="1.10.1280.10">
    <property type="entry name" value="Di-copper center containing domain from catechol oxidase"/>
    <property type="match status" value="2"/>
</dbReference>
<dbReference type="Gene3D" id="1.20.1370.10">
    <property type="entry name" value="Hemocyanin, N-terminal domain"/>
    <property type="match status" value="2"/>
</dbReference>